<dbReference type="GO" id="GO:0009264">
    <property type="term" value="P:deoxyribonucleotide catabolic process"/>
    <property type="evidence" value="ECO:0007669"/>
    <property type="project" value="UniProtKB-UniRule"/>
</dbReference>
<comment type="catalytic activity">
    <reaction evidence="6">
        <text>2-deoxy-D-ribose 5-phosphate = D-glyceraldehyde 3-phosphate + acetaldehyde</text>
        <dbReference type="Rhea" id="RHEA:12821"/>
        <dbReference type="ChEBI" id="CHEBI:15343"/>
        <dbReference type="ChEBI" id="CHEBI:59776"/>
        <dbReference type="ChEBI" id="CHEBI:62877"/>
        <dbReference type="EC" id="4.1.2.4"/>
    </reaction>
</comment>
<dbReference type="CDD" id="cd00959">
    <property type="entry name" value="DeoC"/>
    <property type="match status" value="1"/>
</dbReference>
<dbReference type="SMART" id="SM01133">
    <property type="entry name" value="DeoC"/>
    <property type="match status" value="1"/>
</dbReference>
<dbReference type="GO" id="GO:0004139">
    <property type="term" value="F:deoxyribose-phosphate aldolase activity"/>
    <property type="evidence" value="ECO:0007669"/>
    <property type="project" value="UniProtKB-UniRule"/>
</dbReference>
<dbReference type="KEGG" id="ddb:E7747_07165"/>
<dbReference type="Pfam" id="PF01791">
    <property type="entry name" value="DeoC"/>
    <property type="match status" value="1"/>
</dbReference>
<keyword evidence="5" id="KW-0704">Schiff base</keyword>
<dbReference type="EMBL" id="CP039396">
    <property type="protein sequence ID" value="QCD42071.1"/>
    <property type="molecule type" value="Genomic_DNA"/>
</dbReference>
<dbReference type="InterPro" id="IPR013785">
    <property type="entry name" value="Aldolase_TIM"/>
</dbReference>
<sequence>MDKYQQVLADSRVTTSDAEVAAKVNEILDKHLAENNTPEVLKKIFNSIDLTTLKSTDSQRSVADFTERVNAFAHEHADLPNVAAICVYPNFVPIVRTVLDCSDVDIAAVGGCFPSAQSFIEVKVAEVGLAVEAGADEIDVVLGLGDFFDKDYEEVCDQLSEMKHSCRDSLMKVILETGALKTAENIRNASILSMYARADFIKTSTGKEYPGASIEATYIMCECIKEYYEKTGRMVGFKAAGGVSTTEDALKYYTIVKTVLGDQWVETNEYFRLGASRLANAVLSDILGEETKFF</sequence>
<dbReference type="InterPro" id="IPR011343">
    <property type="entry name" value="DeoC"/>
</dbReference>
<organism evidence="8 9">
    <name type="scientific">Duncaniella dubosii</name>
    <dbReference type="NCBI Taxonomy" id="2518971"/>
    <lineage>
        <taxon>Bacteria</taxon>
        <taxon>Pseudomonadati</taxon>
        <taxon>Bacteroidota</taxon>
        <taxon>Bacteroidia</taxon>
        <taxon>Bacteroidales</taxon>
        <taxon>Muribaculaceae</taxon>
        <taxon>Duncaniella</taxon>
    </lineage>
</organism>
<dbReference type="Proteomes" id="UP000297149">
    <property type="component" value="Chromosome"/>
</dbReference>
<evidence type="ECO:0000256" key="2">
    <source>
        <dbReference type="ARBA" id="ARBA00009473"/>
    </source>
</evidence>
<evidence type="ECO:0000313" key="8">
    <source>
        <dbReference type="EMBL" id="QCD42071.1"/>
    </source>
</evidence>
<dbReference type="RefSeq" id="WP_136415028.1">
    <property type="nucleotide sequence ID" value="NZ_CP039396.1"/>
</dbReference>
<dbReference type="GO" id="GO:0005737">
    <property type="term" value="C:cytoplasm"/>
    <property type="evidence" value="ECO:0007669"/>
    <property type="project" value="InterPro"/>
</dbReference>
<evidence type="ECO:0000256" key="6">
    <source>
        <dbReference type="ARBA" id="ARBA00048791"/>
    </source>
</evidence>
<dbReference type="Gene3D" id="3.20.20.70">
    <property type="entry name" value="Aldolase class I"/>
    <property type="match status" value="1"/>
</dbReference>
<gene>
    <name evidence="8" type="primary">deoC</name>
    <name evidence="8" type="ORF">E7747_07165</name>
</gene>
<keyword evidence="4 8" id="KW-0456">Lyase</keyword>
<evidence type="ECO:0000256" key="5">
    <source>
        <dbReference type="ARBA" id="ARBA00023270"/>
    </source>
</evidence>
<name>A0A4P7W2A8_9BACT</name>
<evidence type="ECO:0000256" key="3">
    <source>
        <dbReference type="ARBA" id="ARBA00012515"/>
    </source>
</evidence>
<evidence type="ECO:0000313" key="9">
    <source>
        <dbReference type="Proteomes" id="UP000297149"/>
    </source>
</evidence>
<dbReference type="NCBIfam" id="TIGR00126">
    <property type="entry name" value="deoC"/>
    <property type="match status" value="1"/>
</dbReference>
<dbReference type="PANTHER" id="PTHR10889">
    <property type="entry name" value="DEOXYRIBOSE-PHOSPHATE ALDOLASE"/>
    <property type="match status" value="1"/>
</dbReference>
<dbReference type="AlphaFoldDB" id="A0A4P7W2A8"/>
<reference evidence="9" key="1">
    <citation type="submission" date="2019-02" db="EMBL/GenBank/DDBJ databases">
        <title>Isolation and identification of novel species under the genus Muribaculum.</title>
        <authorList>
            <person name="Miyake S."/>
            <person name="Ding Y."/>
            <person name="Low A."/>
            <person name="Soh M."/>
            <person name="Seedorf H."/>
        </authorList>
    </citation>
    <scope>NUCLEOTIDE SEQUENCE [LARGE SCALE GENOMIC DNA]</scope>
    <source>
        <strain evidence="9">H5</strain>
    </source>
</reference>
<dbReference type="PIRSF" id="PIRSF001357">
    <property type="entry name" value="DeoC"/>
    <property type="match status" value="1"/>
</dbReference>
<dbReference type="InterPro" id="IPR002915">
    <property type="entry name" value="DeoC/FbaB/LacD_aldolase"/>
</dbReference>
<dbReference type="SUPFAM" id="SSF51569">
    <property type="entry name" value="Aldolase"/>
    <property type="match status" value="1"/>
</dbReference>
<evidence type="ECO:0000256" key="7">
    <source>
        <dbReference type="NCBIfam" id="TIGR00126"/>
    </source>
</evidence>
<dbReference type="GO" id="GO:0016052">
    <property type="term" value="P:carbohydrate catabolic process"/>
    <property type="evidence" value="ECO:0007669"/>
    <property type="project" value="TreeGrafter"/>
</dbReference>
<keyword evidence="9" id="KW-1185">Reference proteome</keyword>
<comment type="similarity">
    <text evidence="2">Belongs to the DeoC/FbaB aldolase family. DeoC type 2 subfamily.</text>
</comment>
<evidence type="ECO:0000256" key="4">
    <source>
        <dbReference type="ARBA" id="ARBA00023239"/>
    </source>
</evidence>
<dbReference type="PANTHER" id="PTHR10889:SF3">
    <property type="entry name" value="DEOXYRIBOSE-PHOSPHATE ALDOLASE"/>
    <property type="match status" value="1"/>
</dbReference>
<evidence type="ECO:0000256" key="1">
    <source>
        <dbReference type="ARBA" id="ARBA00004816"/>
    </source>
</evidence>
<protein>
    <recommendedName>
        <fullName evidence="3 7">Deoxyribose-phosphate aldolase</fullName>
        <ecNumber evidence="3 7">4.1.2.4</ecNumber>
    </recommendedName>
</protein>
<proteinExistence type="inferred from homology"/>
<comment type="pathway">
    <text evidence="1">Carbohydrate degradation; 2-deoxy-D-ribose 1-phosphate degradation; D-glyceraldehyde 3-phosphate and acetaldehyde from 2-deoxy-alpha-D-ribose 1-phosphate: step 2/2.</text>
</comment>
<accession>A0A4P7W2A8</accession>
<dbReference type="EC" id="4.1.2.4" evidence="3 7"/>